<dbReference type="GO" id="GO:0005634">
    <property type="term" value="C:nucleus"/>
    <property type="evidence" value="ECO:0007669"/>
    <property type="project" value="UniProtKB-SubCell"/>
</dbReference>
<dbReference type="GO" id="GO:0003677">
    <property type="term" value="F:DNA binding"/>
    <property type="evidence" value="ECO:0007669"/>
    <property type="project" value="InterPro"/>
</dbReference>
<dbReference type="InterPro" id="IPR009057">
    <property type="entry name" value="Homeodomain-like_sf"/>
</dbReference>
<comment type="subcellular location">
    <subcellularLocation>
        <location evidence="1">Nucleus</location>
    </subcellularLocation>
</comment>
<dbReference type="InterPro" id="IPR007889">
    <property type="entry name" value="HTH_Psq"/>
</dbReference>
<dbReference type="AlphaFoldDB" id="A0A8D8RXB4"/>
<dbReference type="SUPFAM" id="SSF46689">
    <property type="entry name" value="Homeodomain-like"/>
    <property type="match status" value="1"/>
</dbReference>
<sequence>MPYQRKTDRQSWSGEDMGRAIEEVVSGTMGYLKAFQVYNVPHSTLQDRVRKAKSQNLTVEEAAKKSLGRFKNVFSEEQESEIVEHVLTMEQRLFGLTLSDLRRLAFQLAVSNNIPHRFNVTVQR</sequence>
<accession>A0A8D8RXB4</accession>
<feature type="domain" description="HTH psq-type" evidence="2">
    <location>
        <begin position="15"/>
        <end position="51"/>
    </location>
</feature>
<evidence type="ECO:0000313" key="3">
    <source>
        <dbReference type="EMBL" id="CAG6657991.1"/>
    </source>
</evidence>
<protein>
    <recommendedName>
        <fullName evidence="2">HTH psq-type domain-containing protein</fullName>
    </recommendedName>
</protein>
<reference evidence="3" key="1">
    <citation type="submission" date="2021-05" db="EMBL/GenBank/DDBJ databases">
        <authorList>
            <person name="Alioto T."/>
            <person name="Alioto T."/>
            <person name="Gomez Garrido J."/>
        </authorList>
    </citation>
    <scope>NUCLEOTIDE SEQUENCE</scope>
</reference>
<proteinExistence type="predicted"/>
<dbReference type="Pfam" id="PF05225">
    <property type="entry name" value="HTH_psq"/>
    <property type="match status" value="1"/>
</dbReference>
<dbReference type="Gene3D" id="1.10.10.60">
    <property type="entry name" value="Homeodomain-like"/>
    <property type="match status" value="1"/>
</dbReference>
<organism evidence="3">
    <name type="scientific">Cacopsylla melanoneura</name>
    <dbReference type="NCBI Taxonomy" id="428564"/>
    <lineage>
        <taxon>Eukaryota</taxon>
        <taxon>Metazoa</taxon>
        <taxon>Ecdysozoa</taxon>
        <taxon>Arthropoda</taxon>
        <taxon>Hexapoda</taxon>
        <taxon>Insecta</taxon>
        <taxon>Pterygota</taxon>
        <taxon>Neoptera</taxon>
        <taxon>Paraneoptera</taxon>
        <taxon>Hemiptera</taxon>
        <taxon>Sternorrhyncha</taxon>
        <taxon>Psylloidea</taxon>
        <taxon>Psyllidae</taxon>
        <taxon>Psyllinae</taxon>
        <taxon>Cacopsylla</taxon>
    </lineage>
</organism>
<dbReference type="EMBL" id="HBUF01190319">
    <property type="protein sequence ID" value="CAG6657991.1"/>
    <property type="molecule type" value="Transcribed_RNA"/>
</dbReference>
<evidence type="ECO:0000259" key="2">
    <source>
        <dbReference type="Pfam" id="PF05225"/>
    </source>
</evidence>
<evidence type="ECO:0000256" key="1">
    <source>
        <dbReference type="ARBA" id="ARBA00004123"/>
    </source>
</evidence>
<name>A0A8D8RXB4_9HEMI</name>